<dbReference type="CDD" id="cd00085">
    <property type="entry name" value="HNHc"/>
    <property type="match status" value="1"/>
</dbReference>
<dbReference type="InterPro" id="IPR003615">
    <property type="entry name" value="HNH_nuc"/>
</dbReference>
<sequence>MWAFLQDREMGKGKRNQYWQQHEQAVDKMEKAKAKPLKSNREKVWQRASTDYLIANHFCQDCQKRGYTSPAEFVAHIQPPGESQLKFWNIDNWQALCEPCFQRIVGAAIPKVLEPIPRDANLYTVK</sequence>
<keyword evidence="1" id="KW-0255">Endonuclease</keyword>
<reference evidence="1" key="2">
    <citation type="journal article" date="2022" name="Sci. Total Environ.">
        <title>Prevalence, transmission, and molecular epidemiology of tet(X)-positive bacteria among humans, animals, and environmental niches in China: An epidemiological, and genomic-based study.</title>
        <authorList>
            <person name="Dong N."/>
            <person name="Zeng Y."/>
            <person name="Cai C."/>
            <person name="Sun C."/>
            <person name="Lu J."/>
            <person name="Liu C."/>
            <person name="Zhou H."/>
            <person name="Sun Q."/>
            <person name="Shu L."/>
            <person name="Wang H."/>
            <person name="Wang Y."/>
            <person name="Wang S."/>
            <person name="Wu C."/>
            <person name="Chan E.W."/>
            <person name="Chen G."/>
            <person name="Shen Z."/>
            <person name="Chen S."/>
            <person name="Zhang R."/>
        </authorList>
    </citation>
    <scope>NUCLEOTIDE SEQUENCE</scope>
    <source>
        <strain evidence="1">DF49-4</strain>
    </source>
</reference>
<reference evidence="1" key="1">
    <citation type="submission" date="2020-06" db="EMBL/GenBank/DDBJ databases">
        <authorList>
            <person name="Dong N."/>
        </authorList>
    </citation>
    <scope>NUCLEOTIDE SEQUENCE</scope>
    <source>
        <strain evidence="1">DF49-4</strain>
    </source>
</reference>
<evidence type="ECO:0000313" key="1">
    <source>
        <dbReference type="EMBL" id="MDM1718058.1"/>
    </source>
</evidence>
<gene>
    <name evidence="1" type="ORF">HX110_02625</name>
</gene>
<dbReference type="GO" id="GO:0004519">
    <property type="term" value="F:endonuclease activity"/>
    <property type="evidence" value="ECO:0007669"/>
    <property type="project" value="UniProtKB-KW"/>
</dbReference>
<comment type="caution">
    <text evidence="1">The sequence shown here is derived from an EMBL/GenBank/DDBJ whole genome shotgun (WGS) entry which is preliminary data.</text>
</comment>
<accession>A0AB35LXS2</accession>
<proteinExistence type="predicted"/>
<keyword evidence="1" id="KW-0540">Nuclease</keyword>
<dbReference type="Proteomes" id="UP001174419">
    <property type="component" value="Unassembled WGS sequence"/>
</dbReference>
<protein>
    <submittedName>
        <fullName evidence="1">HNH endonuclease</fullName>
    </submittedName>
</protein>
<evidence type="ECO:0000313" key="2">
    <source>
        <dbReference type="Proteomes" id="UP001174419"/>
    </source>
</evidence>
<dbReference type="EMBL" id="JACANG010000003">
    <property type="protein sequence ID" value="MDM1718058.1"/>
    <property type="molecule type" value="Genomic_DNA"/>
</dbReference>
<dbReference type="AlphaFoldDB" id="A0AB35LXS2"/>
<dbReference type="RefSeq" id="WP_286380786.1">
    <property type="nucleotide sequence ID" value="NZ_JACANG010000003.1"/>
</dbReference>
<keyword evidence="1" id="KW-0378">Hydrolase</keyword>
<name>A0AB35LXS2_9GAMM</name>
<organism evidence="1 2">
    <name type="scientific">Acinetobacter towneri</name>
    <dbReference type="NCBI Taxonomy" id="202956"/>
    <lineage>
        <taxon>Bacteria</taxon>
        <taxon>Pseudomonadati</taxon>
        <taxon>Pseudomonadota</taxon>
        <taxon>Gammaproteobacteria</taxon>
        <taxon>Moraxellales</taxon>
        <taxon>Moraxellaceae</taxon>
        <taxon>Acinetobacter</taxon>
    </lineage>
</organism>